<feature type="domain" description="Myb-like" evidence="8">
    <location>
        <begin position="143"/>
        <end position="193"/>
    </location>
</feature>
<protein>
    <submittedName>
        <fullName evidence="10">Uncharacterized protein</fullName>
    </submittedName>
</protein>
<dbReference type="Pfam" id="PF13921">
    <property type="entry name" value="Myb_DNA-bind_6"/>
    <property type="match status" value="1"/>
</dbReference>
<keyword evidence="11" id="KW-1185">Reference proteome</keyword>
<evidence type="ECO:0000313" key="11">
    <source>
        <dbReference type="Proteomes" id="UP001165065"/>
    </source>
</evidence>
<dbReference type="FunFam" id="1.10.10.60:FF:000016">
    <property type="entry name" value="Transcriptional activator Myb isoform A"/>
    <property type="match status" value="1"/>
</dbReference>
<evidence type="ECO:0000313" key="10">
    <source>
        <dbReference type="EMBL" id="GMI43810.1"/>
    </source>
</evidence>
<feature type="region of interest" description="Disordered" evidence="7">
    <location>
        <begin position="199"/>
        <end position="218"/>
    </location>
</feature>
<dbReference type="InterPro" id="IPR001005">
    <property type="entry name" value="SANT/Myb"/>
</dbReference>
<dbReference type="SUPFAM" id="SSF46689">
    <property type="entry name" value="Homeodomain-like"/>
    <property type="match status" value="2"/>
</dbReference>
<dbReference type="InterPro" id="IPR050560">
    <property type="entry name" value="MYB_TF"/>
</dbReference>
<feature type="region of interest" description="Disordered" evidence="7">
    <location>
        <begin position="270"/>
        <end position="290"/>
    </location>
</feature>
<keyword evidence="5" id="KW-0804">Transcription</keyword>
<dbReference type="GO" id="GO:0000981">
    <property type="term" value="F:DNA-binding transcription factor activity, RNA polymerase II-specific"/>
    <property type="evidence" value="ECO:0007669"/>
    <property type="project" value="TreeGrafter"/>
</dbReference>
<dbReference type="EMBL" id="BRYA01001461">
    <property type="protein sequence ID" value="GMI43810.1"/>
    <property type="molecule type" value="Genomic_DNA"/>
</dbReference>
<dbReference type="Gene3D" id="1.10.10.60">
    <property type="entry name" value="Homeodomain-like"/>
    <property type="match status" value="3"/>
</dbReference>
<dbReference type="PROSITE" id="PS50090">
    <property type="entry name" value="MYB_LIKE"/>
    <property type="match status" value="3"/>
</dbReference>
<keyword evidence="2" id="KW-0677">Repeat</keyword>
<name>A0A9W7GFM0_9STRA</name>
<dbReference type="GO" id="GO:0000978">
    <property type="term" value="F:RNA polymerase II cis-regulatory region sequence-specific DNA binding"/>
    <property type="evidence" value="ECO:0007669"/>
    <property type="project" value="TreeGrafter"/>
</dbReference>
<keyword evidence="6" id="KW-0539">Nucleus</keyword>
<evidence type="ECO:0000256" key="5">
    <source>
        <dbReference type="ARBA" id="ARBA00023163"/>
    </source>
</evidence>
<evidence type="ECO:0000256" key="2">
    <source>
        <dbReference type="ARBA" id="ARBA00022737"/>
    </source>
</evidence>
<feature type="domain" description="Myb-like" evidence="8">
    <location>
        <begin position="91"/>
        <end position="142"/>
    </location>
</feature>
<dbReference type="PANTHER" id="PTHR45614:SF25">
    <property type="entry name" value="MYB PROTEIN"/>
    <property type="match status" value="1"/>
</dbReference>
<feature type="compositionally biased region" description="Basic residues" evidence="7">
    <location>
        <begin position="206"/>
        <end position="216"/>
    </location>
</feature>
<evidence type="ECO:0000256" key="3">
    <source>
        <dbReference type="ARBA" id="ARBA00023015"/>
    </source>
</evidence>
<feature type="domain" description="HTH myb-type" evidence="9">
    <location>
        <begin position="147"/>
        <end position="197"/>
    </location>
</feature>
<dbReference type="OrthoDB" id="2143914at2759"/>
<dbReference type="PROSITE" id="PS51294">
    <property type="entry name" value="HTH_MYB"/>
    <property type="match status" value="3"/>
</dbReference>
<dbReference type="AlphaFoldDB" id="A0A9W7GFM0"/>
<reference evidence="11" key="1">
    <citation type="journal article" date="2023" name="Commun. Biol.">
        <title>Genome analysis of Parmales, the sister group of diatoms, reveals the evolutionary specialization of diatoms from phago-mixotrophs to photoautotrophs.</title>
        <authorList>
            <person name="Ban H."/>
            <person name="Sato S."/>
            <person name="Yoshikawa S."/>
            <person name="Yamada K."/>
            <person name="Nakamura Y."/>
            <person name="Ichinomiya M."/>
            <person name="Sato N."/>
            <person name="Blanc-Mathieu R."/>
            <person name="Endo H."/>
            <person name="Kuwata A."/>
            <person name="Ogata H."/>
        </authorList>
    </citation>
    <scope>NUCLEOTIDE SEQUENCE [LARGE SCALE GENOMIC DNA]</scope>
</reference>
<sequence>MDNFEVISDSGSDTGNAEVTRITANSMDSFSPSRPVPVKRRASMGKWTILEDDLLRKAVAANDGKNWKKIAQDLPGRTDVQCLHRWQKVLRPGLVKGPWTEEEDEIVRNLVNKHGQKKWSFIAKQLKGRLGKQCRERWYNHLNPSIKKSEWTEDEDRIIVDAHNKMGNKWAEIAKLLPGRTDNAIKNRWNSTLQRILKQGKSAATRSKRSHNKSISKKKEAAASMIAAAALSGLSSPSPVSHQYAKVEDQDDGIMTVDYSRSFAPGKRSRRFFVGDDSSTPPPSKRPMYSMKRQDLHQGNGLQVDTGLGGGGAKTVSPSHPTPVSLSDANLLLDLISPKLAGR</sequence>
<evidence type="ECO:0000259" key="9">
    <source>
        <dbReference type="PROSITE" id="PS51294"/>
    </source>
</evidence>
<keyword evidence="3" id="KW-0805">Transcription regulation</keyword>
<organism evidence="10 11">
    <name type="scientific">Triparma columacea</name>
    <dbReference type="NCBI Taxonomy" id="722753"/>
    <lineage>
        <taxon>Eukaryota</taxon>
        <taxon>Sar</taxon>
        <taxon>Stramenopiles</taxon>
        <taxon>Ochrophyta</taxon>
        <taxon>Bolidophyceae</taxon>
        <taxon>Parmales</taxon>
        <taxon>Triparmaceae</taxon>
        <taxon>Triparma</taxon>
    </lineage>
</organism>
<dbReference type="InterPro" id="IPR017930">
    <property type="entry name" value="Myb_dom"/>
</dbReference>
<feature type="domain" description="HTH myb-type" evidence="9">
    <location>
        <begin position="45"/>
        <end position="90"/>
    </location>
</feature>
<accession>A0A9W7GFM0</accession>
<dbReference type="Proteomes" id="UP001165065">
    <property type="component" value="Unassembled WGS sequence"/>
</dbReference>
<comment type="caution">
    <text evidence="10">The sequence shown here is derived from an EMBL/GenBank/DDBJ whole genome shotgun (WGS) entry which is preliminary data.</text>
</comment>
<dbReference type="InterPro" id="IPR009057">
    <property type="entry name" value="Homeodomain-like_sf"/>
</dbReference>
<feature type="domain" description="Myb-like" evidence="8">
    <location>
        <begin position="39"/>
        <end position="90"/>
    </location>
</feature>
<keyword evidence="4" id="KW-0238">DNA-binding</keyword>
<dbReference type="Pfam" id="PF00249">
    <property type="entry name" value="Myb_DNA-binding"/>
    <property type="match status" value="1"/>
</dbReference>
<dbReference type="FunFam" id="1.10.10.60:FF:000010">
    <property type="entry name" value="Transcriptional activator Myb isoform A"/>
    <property type="match status" value="1"/>
</dbReference>
<evidence type="ECO:0000256" key="7">
    <source>
        <dbReference type="SAM" id="MobiDB-lite"/>
    </source>
</evidence>
<dbReference type="CDD" id="cd00167">
    <property type="entry name" value="SANT"/>
    <property type="match status" value="3"/>
</dbReference>
<feature type="domain" description="HTH myb-type" evidence="9">
    <location>
        <begin position="91"/>
        <end position="146"/>
    </location>
</feature>
<dbReference type="GO" id="GO:0005634">
    <property type="term" value="C:nucleus"/>
    <property type="evidence" value="ECO:0007669"/>
    <property type="project" value="UniProtKB-SubCell"/>
</dbReference>
<evidence type="ECO:0000256" key="6">
    <source>
        <dbReference type="ARBA" id="ARBA00023242"/>
    </source>
</evidence>
<dbReference type="SMART" id="SM00717">
    <property type="entry name" value="SANT"/>
    <property type="match status" value="3"/>
</dbReference>
<dbReference type="PANTHER" id="PTHR45614">
    <property type="entry name" value="MYB PROTEIN-RELATED"/>
    <property type="match status" value="1"/>
</dbReference>
<proteinExistence type="predicted"/>
<evidence type="ECO:0000259" key="8">
    <source>
        <dbReference type="PROSITE" id="PS50090"/>
    </source>
</evidence>
<comment type="subcellular location">
    <subcellularLocation>
        <location evidence="1">Nucleus</location>
    </subcellularLocation>
</comment>
<evidence type="ECO:0000256" key="1">
    <source>
        <dbReference type="ARBA" id="ARBA00004123"/>
    </source>
</evidence>
<gene>
    <name evidence="10" type="ORF">TrCOL_g12224</name>
</gene>
<evidence type="ECO:0000256" key="4">
    <source>
        <dbReference type="ARBA" id="ARBA00023125"/>
    </source>
</evidence>